<reference evidence="2" key="2">
    <citation type="submission" date="2015-01" db="EMBL/GenBank/DDBJ databases">
        <title>Evolutionary Origins and Diversification of the Mycorrhizal Mutualists.</title>
        <authorList>
            <consortium name="DOE Joint Genome Institute"/>
            <consortium name="Mycorrhizal Genomics Consortium"/>
            <person name="Kohler A."/>
            <person name="Kuo A."/>
            <person name="Nagy L.G."/>
            <person name="Floudas D."/>
            <person name="Copeland A."/>
            <person name="Barry K.W."/>
            <person name="Cichocki N."/>
            <person name="Veneault-Fourrey C."/>
            <person name="LaButti K."/>
            <person name="Lindquist E.A."/>
            <person name="Lipzen A."/>
            <person name="Lundell T."/>
            <person name="Morin E."/>
            <person name="Murat C."/>
            <person name="Riley R."/>
            <person name="Ohm R."/>
            <person name="Sun H."/>
            <person name="Tunlid A."/>
            <person name="Henrissat B."/>
            <person name="Grigoriev I.V."/>
            <person name="Hibbett D.S."/>
            <person name="Martin F."/>
        </authorList>
    </citation>
    <scope>NUCLEOTIDE SEQUENCE [LARGE SCALE GENOMIC DNA]</scope>
    <source>
        <strain evidence="2">UH-Slu-Lm8-n1</strain>
    </source>
</reference>
<evidence type="ECO:0000313" key="2">
    <source>
        <dbReference type="Proteomes" id="UP000054485"/>
    </source>
</evidence>
<dbReference type="AlphaFoldDB" id="A0A0D0AB64"/>
<reference evidence="1 2" key="1">
    <citation type="submission" date="2014-04" db="EMBL/GenBank/DDBJ databases">
        <authorList>
            <consortium name="DOE Joint Genome Institute"/>
            <person name="Kuo A."/>
            <person name="Ruytinx J."/>
            <person name="Rineau F."/>
            <person name="Colpaert J."/>
            <person name="Kohler A."/>
            <person name="Nagy L.G."/>
            <person name="Floudas D."/>
            <person name="Copeland A."/>
            <person name="Barry K.W."/>
            <person name="Cichocki N."/>
            <person name="Veneault-Fourrey C."/>
            <person name="LaButti K."/>
            <person name="Lindquist E.A."/>
            <person name="Lipzen A."/>
            <person name="Lundell T."/>
            <person name="Morin E."/>
            <person name="Murat C."/>
            <person name="Sun H."/>
            <person name="Tunlid A."/>
            <person name="Henrissat B."/>
            <person name="Grigoriev I.V."/>
            <person name="Hibbett D.S."/>
            <person name="Martin F."/>
            <person name="Nordberg H.P."/>
            <person name="Cantor M.N."/>
            <person name="Hua S.X."/>
        </authorList>
    </citation>
    <scope>NUCLEOTIDE SEQUENCE [LARGE SCALE GENOMIC DNA]</scope>
    <source>
        <strain evidence="1 2">UH-Slu-Lm8-n1</strain>
    </source>
</reference>
<gene>
    <name evidence="1" type="ORF">CY34DRAFT_808811</name>
</gene>
<proteinExistence type="predicted"/>
<evidence type="ECO:0000313" key="1">
    <source>
        <dbReference type="EMBL" id="KIK38991.1"/>
    </source>
</evidence>
<accession>A0A0D0AB64</accession>
<protein>
    <submittedName>
        <fullName evidence="1">Uncharacterized protein</fullName>
    </submittedName>
</protein>
<name>A0A0D0AB64_9AGAM</name>
<dbReference type="Proteomes" id="UP000054485">
    <property type="component" value="Unassembled WGS sequence"/>
</dbReference>
<dbReference type="InParanoid" id="A0A0D0AB64"/>
<dbReference type="HOGENOM" id="CLU_1887138_0_0_1"/>
<sequence length="135" mass="15464">MDPLVTESVGASCKLPTMILDSGIEWPIPWLCVVDLTLINDLRISQASKEGDKFFCEFRHRYGFFFEYLHDLDVDPVVPPFRLKKICLSHAIADVNLYQRIFFVSVPVFPSLQLAGSSQNIDQRAQRSRHCRTSC</sequence>
<keyword evidence="2" id="KW-1185">Reference proteome</keyword>
<dbReference type="EMBL" id="KN835364">
    <property type="protein sequence ID" value="KIK38991.1"/>
    <property type="molecule type" value="Genomic_DNA"/>
</dbReference>
<organism evidence="1 2">
    <name type="scientific">Suillus luteus UH-Slu-Lm8-n1</name>
    <dbReference type="NCBI Taxonomy" id="930992"/>
    <lineage>
        <taxon>Eukaryota</taxon>
        <taxon>Fungi</taxon>
        <taxon>Dikarya</taxon>
        <taxon>Basidiomycota</taxon>
        <taxon>Agaricomycotina</taxon>
        <taxon>Agaricomycetes</taxon>
        <taxon>Agaricomycetidae</taxon>
        <taxon>Boletales</taxon>
        <taxon>Suillineae</taxon>
        <taxon>Suillaceae</taxon>
        <taxon>Suillus</taxon>
    </lineage>
</organism>